<reference evidence="2" key="1">
    <citation type="journal article" date="2014" name="Mol. Microbiol.">
        <title>Inter-viral conflicts that exploit host CRISPR immune systems of Sulfolobus.</title>
        <authorList>
            <person name="Erdmann S."/>
            <person name="Le Moine Bauer S."/>
            <person name="Garrett R.A."/>
        </authorList>
    </citation>
    <scope>NUCLEOTIDE SEQUENCE [LARGE SCALE GENOMIC DNA]</scope>
</reference>
<feature type="coiled-coil region" evidence="1">
    <location>
        <begin position="28"/>
        <end position="59"/>
    </location>
</feature>
<organism evidence="2">
    <name type="scientific">Sulfolobus islandicus filamentous virus 2</name>
    <dbReference type="NCBI Taxonomy" id="1902331"/>
    <lineage>
        <taxon>Viruses</taxon>
        <taxon>Adnaviria</taxon>
        <taxon>Zilligvirae</taxon>
        <taxon>Taleaviricota</taxon>
        <taxon>Tokiviricetes</taxon>
        <taxon>Ligamenvirales</taxon>
        <taxon>Lipothrixviridae</taxon>
        <taxon>Betalipothrixvirus</taxon>
        <taxon>Betalipothrixvirus hveragerdiense</taxon>
        <taxon>Sulfolobus islandicus filamentous virus</taxon>
    </lineage>
</organism>
<dbReference type="EMBL" id="KX467643">
    <property type="protein sequence ID" value="AOS58358.1"/>
    <property type="molecule type" value="Genomic_DNA"/>
</dbReference>
<keyword evidence="1" id="KW-0175">Coiled coil</keyword>
<accession>A0A1D8BJ53</accession>
<proteinExistence type="predicted"/>
<dbReference type="Proteomes" id="UP000223173">
    <property type="component" value="Segment"/>
</dbReference>
<gene>
    <name evidence="2" type="primary">SIFV2_gp03</name>
</gene>
<sequence length="82" mass="9556">MRIKVEVEGKINTNKIEDIFTALETNKINVTKSQKLQQIEEIKELKQEIKQEVENTLGEKIHIEELVITKTGTYFLKGKIEK</sequence>
<name>A0A1D8BJ53_SIFV</name>
<evidence type="ECO:0000256" key="1">
    <source>
        <dbReference type="SAM" id="Coils"/>
    </source>
</evidence>
<evidence type="ECO:0000313" key="2">
    <source>
        <dbReference type="EMBL" id="AOS58358.1"/>
    </source>
</evidence>
<reference evidence="2" key="2">
    <citation type="submission" date="2016-06" db="EMBL/GenBank/DDBJ databases">
        <authorList>
            <person name="Kjaerup R.B."/>
            <person name="Dalgaard T.S."/>
            <person name="Juul-Madsen H.R."/>
        </authorList>
    </citation>
    <scope>NUCLEOTIDE SEQUENCE</scope>
</reference>
<protein>
    <submittedName>
        <fullName evidence="2">Conserved lipothrixviral protein</fullName>
    </submittedName>
</protein>